<comment type="caution">
    <text evidence="2">Lacks conserved residue(s) required for the propagation of feature annotation.</text>
</comment>
<dbReference type="EMBL" id="CP128399">
    <property type="protein sequence ID" value="WJW67633.1"/>
    <property type="molecule type" value="Genomic_DNA"/>
</dbReference>
<reference evidence="5 7" key="1">
    <citation type="submission" date="2020-06" db="EMBL/GenBank/DDBJ databases">
        <title>Anoxygenic phototrophic Chloroflexota member uses a Type I reaction center.</title>
        <authorList>
            <person name="Tsuji J.M."/>
            <person name="Shaw N.A."/>
            <person name="Nagashima S."/>
            <person name="Venkiteswaran J."/>
            <person name="Schiff S.L."/>
            <person name="Hanada S."/>
            <person name="Tank M."/>
            <person name="Neufeld J.D."/>
        </authorList>
    </citation>
    <scope>NUCLEOTIDE SEQUENCE [LARGE SCALE GENOMIC DNA]</scope>
    <source>
        <strain evidence="5">L227-S17</strain>
    </source>
</reference>
<evidence type="ECO:0000256" key="2">
    <source>
        <dbReference type="HAMAP-Rule" id="MF_00984"/>
    </source>
</evidence>
<dbReference type="GO" id="GO:0003697">
    <property type="term" value="F:single-stranded DNA binding"/>
    <property type="evidence" value="ECO:0007669"/>
    <property type="project" value="UniProtKB-UniRule"/>
</dbReference>
<keyword evidence="8" id="KW-1185">Reference proteome</keyword>
<name>A0A8T7M3D8_9CHLR</name>
<dbReference type="PIRSF" id="PIRSF002070">
    <property type="entry name" value="SSB"/>
    <property type="match status" value="1"/>
</dbReference>
<evidence type="ECO:0000313" key="5">
    <source>
        <dbReference type="EMBL" id="NWJ45765.1"/>
    </source>
</evidence>
<dbReference type="SUPFAM" id="SSF50249">
    <property type="entry name" value="Nucleic acid-binding proteins"/>
    <property type="match status" value="1"/>
</dbReference>
<dbReference type="InterPro" id="IPR012340">
    <property type="entry name" value="NA-bd_OB-fold"/>
</dbReference>
<dbReference type="InterPro" id="IPR011344">
    <property type="entry name" value="ssDNA-bd"/>
</dbReference>
<dbReference type="Pfam" id="PF00436">
    <property type="entry name" value="SSB"/>
    <property type="match status" value="1"/>
</dbReference>
<feature type="region of interest" description="Disordered" evidence="4">
    <location>
        <begin position="105"/>
        <end position="151"/>
    </location>
</feature>
<dbReference type="AlphaFoldDB" id="A0A8T7M3D8"/>
<evidence type="ECO:0000313" key="7">
    <source>
        <dbReference type="Proteomes" id="UP000521676"/>
    </source>
</evidence>
<dbReference type="Gene3D" id="2.40.50.140">
    <property type="entry name" value="Nucleic acid-binding proteins"/>
    <property type="match status" value="1"/>
</dbReference>
<dbReference type="PROSITE" id="PS50935">
    <property type="entry name" value="SSB"/>
    <property type="match status" value="1"/>
</dbReference>
<evidence type="ECO:0000256" key="3">
    <source>
        <dbReference type="PIRNR" id="PIRNR002070"/>
    </source>
</evidence>
<proteinExistence type="inferred from homology"/>
<protein>
    <recommendedName>
        <fullName evidence="2 3">Single-stranded DNA-binding protein</fullName>
        <shortName evidence="2">SSB</shortName>
    </recommendedName>
</protein>
<comment type="subunit">
    <text evidence="2">Homotetramer.</text>
</comment>
<dbReference type="HAMAP" id="MF_00984">
    <property type="entry name" value="SSB"/>
    <property type="match status" value="1"/>
</dbReference>
<dbReference type="GO" id="GO:0006260">
    <property type="term" value="P:DNA replication"/>
    <property type="evidence" value="ECO:0007669"/>
    <property type="project" value="InterPro"/>
</dbReference>
<keyword evidence="1 2" id="KW-0238">DNA-binding</keyword>
<feature type="compositionally biased region" description="Polar residues" evidence="4">
    <location>
        <begin position="122"/>
        <end position="137"/>
    </location>
</feature>
<dbReference type="GO" id="GO:0009295">
    <property type="term" value="C:nucleoid"/>
    <property type="evidence" value="ECO:0007669"/>
    <property type="project" value="TreeGrafter"/>
</dbReference>
<dbReference type="PANTHER" id="PTHR10302">
    <property type="entry name" value="SINGLE-STRANDED DNA-BINDING PROTEIN"/>
    <property type="match status" value="1"/>
</dbReference>
<dbReference type="EMBL" id="JACATZ010000001">
    <property type="protein sequence ID" value="NWJ45765.1"/>
    <property type="molecule type" value="Genomic_DNA"/>
</dbReference>
<dbReference type="InterPro" id="IPR000424">
    <property type="entry name" value="Primosome_PriB/ssb"/>
</dbReference>
<reference evidence="6" key="2">
    <citation type="journal article" date="2024" name="Nature">
        <title>Anoxygenic phototroph of the Chloroflexota uses a type I reaction centre.</title>
        <authorList>
            <person name="Tsuji J.M."/>
            <person name="Shaw N.A."/>
            <person name="Nagashima S."/>
            <person name="Venkiteswaran J.J."/>
            <person name="Schiff S.L."/>
            <person name="Watanabe T."/>
            <person name="Fukui M."/>
            <person name="Hanada S."/>
            <person name="Tank M."/>
            <person name="Neufeld J.D."/>
        </authorList>
    </citation>
    <scope>NUCLEOTIDE SEQUENCE</scope>
    <source>
        <strain evidence="6">L227-S17</strain>
    </source>
</reference>
<evidence type="ECO:0000313" key="8">
    <source>
        <dbReference type="Proteomes" id="UP001431572"/>
    </source>
</evidence>
<evidence type="ECO:0000256" key="1">
    <source>
        <dbReference type="ARBA" id="ARBA00023125"/>
    </source>
</evidence>
<evidence type="ECO:0000313" key="6">
    <source>
        <dbReference type="EMBL" id="WJW67633.1"/>
    </source>
</evidence>
<dbReference type="Proteomes" id="UP001431572">
    <property type="component" value="Chromosome 1"/>
</dbReference>
<evidence type="ECO:0000256" key="4">
    <source>
        <dbReference type="SAM" id="MobiDB-lite"/>
    </source>
</evidence>
<gene>
    <name evidence="5" type="ORF">HXX08_07790</name>
    <name evidence="6" type="ORF">OZ401_000903</name>
</gene>
<dbReference type="RefSeq" id="WP_341469522.1">
    <property type="nucleotide sequence ID" value="NZ_CP128399.1"/>
</dbReference>
<accession>A0A8T7M3D8</accession>
<feature type="compositionally biased region" description="Acidic residues" evidence="4">
    <location>
        <begin position="139"/>
        <end position="151"/>
    </location>
</feature>
<organism evidence="5 7">
    <name type="scientific">Candidatus Chlorohelix allophototropha</name>
    <dbReference type="NCBI Taxonomy" id="3003348"/>
    <lineage>
        <taxon>Bacteria</taxon>
        <taxon>Bacillati</taxon>
        <taxon>Chloroflexota</taxon>
        <taxon>Chloroflexia</taxon>
        <taxon>Candidatus Chloroheliales</taxon>
        <taxon>Candidatus Chloroheliaceae</taxon>
        <taxon>Candidatus Chlorohelix</taxon>
    </lineage>
</organism>
<dbReference type="PANTHER" id="PTHR10302:SF27">
    <property type="entry name" value="SINGLE-STRANDED DNA-BINDING PROTEIN"/>
    <property type="match status" value="1"/>
</dbReference>
<dbReference type="CDD" id="cd04496">
    <property type="entry name" value="SSB_OBF"/>
    <property type="match status" value="1"/>
</dbReference>
<dbReference type="NCBIfam" id="TIGR00621">
    <property type="entry name" value="ssb"/>
    <property type="match status" value="1"/>
</dbReference>
<sequence>MARDLNKVMLTGRLGKAVELRYTPGGNAVATFSVATNRPVKQADGNWGDQTEWFRVVAWDKLAERCANLLTKGRHVYIEGRLQTRKWTDQNGQDKYTTEVIATDMMTLDKKPTENQGDEEWSSSAPSANATRRSGTDYNEADELEPEDIPF</sequence>
<dbReference type="Proteomes" id="UP000521676">
    <property type="component" value="Unassembled WGS sequence"/>
</dbReference>